<accession>A0ABQ8K5F1</accession>
<comment type="caution">
    <text evidence="1">The sequence shown here is derived from an EMBL/GenBank/DDBJ whole genome shotgun (WGS) entry which is preliminary data.</text>
</comment>
<dbReference type="GeneID" id="71998294"/>
<gene>
    <name evidence="1" type="ORF">C8Q71DRAFT_288241</name>
</gene>
<sequence>MQAAGLNDVSVPAFGSRMKERQSGEKRILKLAGRVHAVLQASVTDQTDAKAALHDEIHASWGWITDLASQVELNLPPLLASAIEQVSHYGQDFQLSAIQEDDPLCGITVPMCHIKQHADCPKQAAGEKNWWKQADPGATQVEAPDTTPVKSMNRLLLCFSADPQLTYRADS</sequence>
<evidence type="ECO:0000313" key="1">
    <source>
        <dbReference type="EMBL" id="KAH9831868.1"/>
    </source>
</evidence>
<evidence type="ECO:0000313" key="2">
    <source>
        <dbReference type="Proteomes" id="UP000814176"/>
    </source>
</evidence>
<organism evidence="1 2">
    <name type="scientific">Rhodofomes roseus</name>
    <dbReference type="NCBI Taxonomy" id="34475"/>
    <lineage>
        <taxon>Eukaryota</taxon>
        <taxon>Fungi</taxon>
        <taxon>Dikarya</taxon>
        <taxon>Basidiomycota</taxon>
        <taxon>Agaricomycotina</taxon>
        <taxon>Agaricomycetes</taxon>
        <taxon>Polyporales</taxon>
        <taxon>Rhodofomes</taxon>
    </lineage>
</organism>
<proteinExistence type="predicted"/>
<protein>
    <submittedName>
        <fullName evidence="1">Uncharacterized protein</fullName>
    </submittedName>
</protein>
<dbReference type="RefSeq" id="XP_047774965.1">
    <property type="nucleotide sequence ID" value="XM_047917562.1"/>
</dbReference>
<reference evidence="1 2" key="1">
    <citation type="journal article" date="2021" name="Environ. Microbiol.">
        <title>Gene family expansions and transcriptome signatures uncover fungal adaptations to wood decay.</title>
        <authorList>
            <person name="Hage H."/>
            <person name="Miyauchi S."/>
            <person name="Viragh M."/>
            <person name="Drula E."/>
            <person name="Min B."/>
            <person name="Chaduli D."/>
            <person name="Navarro D."/>
            <person name="Favel A."/>
            <person name="Norest M."/>
            <person name="Lesage-Meessen L."/>
            <person name="Balint B."/>
            <person name="Merenyi Z."/>
            <person name="de Eugenio L."/>
            <person name="Morin E."/>
            <person name="Martinez A.T."/>
            <person name="Baldrian P."/>
            <person name="Stursova M."/>
            <person name="Martinez M.J."/>
            <person name="Novotny C."/>
            <person name="Magnuson J.K."/>
            <person name="Spatafora J.W."/>
            <person name="Maurice S."/>
            <person name="Pangilinan J."/>
            <person name="Andreopoulos W."/>
            <person name="LaButti K."/>
            <person name="Hundley H."/>
            <person name="Na H."/>
            <person name="Kuo A."/>
            <person name="Barry K."/>
            <person name="Lipzen A."/>
            <person name="Henrissat B."/>
            <person name="Riley R."/>
            <person name="Ahrendt S."/>
            <person name="Nagy L.G."/>
            <person name="Grigoriev I.V."/>
            <person name="Martin F."/>
            <person name="Rosso M.N."/>
        </authorList>
    </citation>
    <scope>NUCLEOTIDE SEQUENCE [LARGE SCALE GENOMIC DNA]</scope>
    <source>
        <strain evidence="1 2">CIRM-BRFM 1785</strain>
    </source>
</reference>
<dbReference type="Proteomes" id="UP000814176">
    <property type="component" value="Unassembled WGS sequence"/>
</dbReference>
<name>A0ABQ8K5F1_9APHY</name>
<keyword evidence="2" id="KW-1185">Reference proteome</keyword>
<dbReference type="EMBL" id="JADCUA010000024">
    <property type="protein sequence ID" value="KAH9831868.1"/>
    <property type="molecule type" value="Genomic_DNA"/>
</dbReference>